<evidence type="ECO:0000256" key="3">
    <source>
        <dbReference type="ARBA" id="ARBA00009477"/>
    </source>
</evidence>
<keyword evidence="6" id="KW-0175">Coiled coil</keyword>
<feature type="transmembrane region" description="Helical" evidence="8">
    <location>
        <begin position="21"/>
        <end position="41"/>
    </location>
</feature>
<dbReference type="EMBL" id="CP029822">
    <property type="protein sequence ID" value="AZS50626.1"/>
    <property type="molecule type" value="Genomic_DNA"/>
</dbReference>
<dbReference type="KEGG" id="emo:DM558_07465"/>
<dbReference type="Gene3D" id="1.10.287.470">
    <property type="entry name" value="Helix hairpin bin"/>
    <property type="match status" value="1"/>
</dbReference>
<dbReference type="InterPro" id="IPR058624">
    <property type="entry name" value="MdtA-like_HH"/>
</dbReference>
<dbReference type="Gene3D" id="2.40.420.20">
    <property type="match status" value="1"/>
</dbReference>
<dbReference type="GO" id="GO:0015562">
    <property type="term" value="F:efflux transmembrane transporter activity"/>
    <property type="evidence" value="ECO:0007669"/>
    <property type="project" value="TreeGrafter"/>
</dbReference>
<accession>A0A3Q9JLN1</accession>
<keyword evidence="8" id="KW-1133">Transmembrane helix</keyword>
<dbReference type="PANTHER" id="PTHR30469:SF36">
    <property type="entry name" value="BLL3903 PROTEIN"/>
    <property type="match status" value="1"/>
</dbReference>
<evidence type="ECO:0000256" key="5">
    <source>
        <dbReference type="ARBA" id="ARBA00022519"/>
    </source>
</evidence>
<evidence type="ECO:0000256" key="4">
    <source>
        <dbReference type="ARBA" id="ARBA00022475"/>
    </source>
</evidence>
<dbReference type="Gene3D" id="2.40.30.170">
    <property type="match status" value="1"/>
</dbReference>
<feature type="domain" description="Multidrug resistance protein MdtA-like alpha-helical hairpin" evidence="9">
    <location>
        <begin position="117"/>
        <end position="187"/>
    </location>
</feature>
<dbReference type="NCBIfam" id="TIGR01730">
    <property type="entry name" value="RND_mfp"/>
    <property type="match status" value="1"/>
</dbReference>
<dbReference type="InterPro" id="IPR058626">
    <property type="entry name" value="MdtA-like_b-barrel"/>
</dbReference>
<proteinExistence type="inferred from homology"/>
<keyword evidence="4" id="KW-1003">Cell membrane</keyword>
<dbReference type="GO" id="GO:1990281">
    <property type="term" value="C:efflux pump complex"/>
    <property type="evidence" value="ECO:0007669"/>
    <property type="project" value="TreeGrafter"/>
</dbReference>
<feature type="domain" description="YknX-like C-terminal permuted SH3-like" evidence="12">
    <location>
        <begin position="313"/>
        <end position="379"/>
    </location>
</feature>
<evidence type="ECO:0000313" key="14">
    <source>
        <dbReference type="Proteomes" id="UP000273143"/>
    </source>
</evidence>
<dbReference type="PANTHER" id="PTHR30469">
    <property type="entry name" value="MULTIDRUG RESISTANCE PROTEIN MDTA"/>
    <property type="match status" value="1"/>
</dbReference>
<evidence type="ECO:0000256" key="8">
    <source>
        <dbReference type="SAM" id="Phobius"/>
    </source>
</evidence>
<dbReference type="Gene3D" id="2.40.50.100">
    <property type="match status" value="1"/>
</dbReference>
<dbReference type="AlphaFoldDB" id="A0A3Q9JLN1"/>
<protein>
    <submittedName>
        <fullName evidence="13">Efflux RND transporter periplasmic adaptor subunit</fullName>
    </submittedName>
</protein>
<keyword evidence="5" id="KW-0997">Cell inner membrane</keyword>
<keyword evidence="14" id="KW-1185">Reference proteome</keyword>
<evidence type="ECO:0000256" key="2">
    <source>
        <dbReference type="ARBA" id="ARBA00004635"/>
    </source>
</evidence>
<feature type="domain" description="Multidrug resistance protein MdtA-like beta-barrel" evidence="11">
    <location>
        <begin position="224"/>
        <end position="304"/>
    </location>
</feature>
<organism evidence="13 14">
    <name type="scientific">Entomomonas moraniae</name>
    <dbReference type="NCBI Taxonomy" id="2213226"/>
    <lineage>
        <taxon>Bacteria</taxon>
        <taxon>Pseudomonadati</taxon>
        <taxon>Pseudomonadota</taxon>
        <taxon>Gammaproteobacteria</taxon>
        <taxon>Pseudomonadales</taxon>
        <taxon>Pseudomonadaceae</taxon>
        <taxon>Entomomonas</taxon>
    </lineage>
</organism>
<evidence type="ECO:0000259" key="11">
    <source>
        <dbReference type="Pfam" id="PF25944"/>
    </source>
</evidence>
<evidence type="ECO:0000259" key="12">
    <source>
        <dbReference type="Pfam" id="PF25989"/>
    </source>
</evidence>
<dbReference type="InterPro" id="IPR006143">
    <property type="entry name" value="RND_pump_MFP"/>
</dbReference>
<dbReference type="Pfam" id="PF25989">
    <property type="entry name" value="YknX_C"/>
    <property type="match status" value="1"/>
</dbReference>
<gene>
    <name evidence="13" type="ORF">DM558_07465</name>
</gene>
<reference evidence="14" key="1">
    <citation type="submission" date="2018-06" db="EMBL/GenBank/DDBJ databases">
        <title>Complete genome of Pseudomonas insecticola strain QZS01.</title>
        <authorList>
            <person name="Wang J."/>
            <person name="Su Q."/>
        </authorList>
    </citation>
    <scope>NUCLEOTIDE SEQUENCE [LARGE SCALE GENOMIC DNA]</scope>
    <source>
        <strain evidence="14">QZS01</strain>
    </source>
</reference>
<evidence type="ECO:0000256" key="7">
    <source>
        <dbReference type="ARBA" id="ARBA00023136"/>
    </source>
</evidence>
<sequence length="392" mass="42736">MYMATKNSHTMITTITQHKKWFVTIFIIIISSYFIFLKMHVSPKATTVTTTPVNVVQVKASDVPIWLQAIGSVKAINTVMIKVRADGELQKTYFEEGNTVKKGDLLAEIDPQIYQAQLDQAKSVAAKDKAQLNNALISYNRASKLAQAGAGPSQDVNTYRAQVATLKATIEADQAAIDEAQIQLNFTQIKSPIDGRAGQRLIDVGSIVHASDNTGLVTITQMDPISIQFTVPQNNLAAILLANQKNNVEVIALQPNTDKSIAIGKLTFIDSQVSSNSGQVTLKANFDNKQQNLWPGTLISVKLLLRTDKETLIIPAQAIQQGNEGPFVYVIDKDQKAHVRNVELGAAMGDLRQVTKGLQLTDQVVTSGQYRLTEGSVVNIVKQDNVAVKVGQ</sequence>
<dbReference type="InterPro" id="IPR058625">
    <property type="entry name" value="MdtA-like_BSH"/>
</dbReference>
<dbReference type="Pfam" id="PF25917">
    <property type="entry name" value="BSH_RND"/>
    <property type="match status" value="1"/>
</dbReference>
<dbReference type="InterPro" id="IPR058637">
    <property type="entry name" value="YknX-like_C"/>
</dbReference>
<name>A0A3Q9JLN1_9GAMM</name>
<evidence type="ECO:0000259" key="9">
    <source>
        <dbReference type="Pfam" id="PF25876"/>
    </source>
</evidence>
<dbReference type="Pfam" id="PF25876">
    <property type="entry name" value="HH_MFP_RND"/>
    <property type="match status" value="1"/>
</dbReference>
<evidence type="ECO:0000256" key="6">
    <source>
        <dbReference type="ARBA" id="ARBA00023054"/>
    </source>
</evidence>
<evidence type="ECO:0000313" key="13">
    <source>
        <dbReference type="EMBL" id="AZS50626.1"/>
    </source>
</evidence>
<comment type="subcellular location">
    <subcellularLocation>
        <location evidence="1">Cell inner membrane</location>
    </subcellularLocation>
    <subcellularLocation>
        <location evidence="2">Membrane</location>
        <topology evidence="2">Lipid-anchor</topology>
    </subcellularLocation>
</comment>
<evidence type="ECO:0000256" key="1">
    <source>
        <dbReference type="ARBA" id="ARBA00004533"/>
    </source>
</evidence>
<dbReference type="SUPFAM" id="SSF111369">
    <property type="entry name" value="HlyD-like secretion proteins"/>
    <property type="match status" value="1"/>
</dbReference>
<feature type="domain" description="Multidrug resistance protein MdtA-like barrel-sandwich hybrid" evidence="10">
    <location>
        <begin position="77"/>
        <end position="220"/>
    </location>
</feature>
<evidence type="ECO:0000259" key="10">
    <source>
        <dbReference type="Pfam" id="PF25917"/>
    </source>
</evidence>
<dbReference type="Proteomes" id="UP000273143">
    <property type="component" value="Chromosome"/>
</dbReference>
<comment type="similarity">
    <text evidence="3">Belongs to the membrane fusion protein (MFP) (TC 8.A.1) family.</text>
</comment>
<keyword evidence="7 8" id="KW-0472">Membrane</keyword>
<dbReference type="Pfam" id="PF25944">
    <property type="entry name" value="Beta-barrel_RND"/>
    <property type="match status" value="1"/>
</dbReference>
<keyword evidence="8" id="KW-0812">Transmembrane</keyword>